<reference evidence="7 8" key="1">
    <citation type="submission" date="2013-01" db="EMBL/GenBank/DDBJ databases">
        <authorList>
            <person name="Fiebig A."/>
            <person name="Goeker M."/>
            <person name="Klenk H.-P.P."/>
        </authorList>
    </citation>
    <scope>NUCLEOTIDE SEQUENCE [LARGE SCALE GENOMIC DNA]</scope>
    <source>
        <strain evidence="7 8">DSM 24838</strain>
    </source>
</reference>
<dbReference type="GO" id="GO:0003677">
    <property type="term" value="F:DNA binding"/>
    <property type="evidence" value="ECO:0007669"/>
    <property type="project" value="UniProtKB-KW"/>
</dbReference>
<dbReference type="Gene3D" id="1.10.443.10">
    <property type="entry name" value="Intergrase catalytic core"/>
    <property type="match status" value="1"/>
</dbReference>
<evidence type="ECO:0000256" key="3">
    <source>
        <dbReference type="ARBA" id="ARBA00023125"/>
    </source>
</evidence>
<dbReference type="eggNOG" id="COG0582">
    <property type="taxonomic scope" value="Bacteria"/>
</dbReference>
<dbReference type="PANTHER" id="PTHR30349:SF41">
    <property type="entry name" value="INTEGRASE_RECOMBINASE PROTEIN MJ0367-RELATED"/>
    <property type="match status" value="1"/>
</dbReference>
<dbReference type="InterPro" id="IPR002104">
    <property type="entry name" value="Integrase_catalytic"/>
</dbReference>
<evidence type="ECO:0000256" key="4">
    <source>
        <dbReference type="ARBA" id="ARBA00023172"/>
    </source>
</evidence>
<evidence type="ECO:0000313" key="7">
    <source>
        <dbReference type="EMBL" id="KIQ70752.1"/>
    </source>
</evidence>
<evidence type="ECO:0000256" key="2">
    <source>
        <dbReference type="ARBA" id="ARBA00022908"/>
    </source>
</evidence>
<feature type="domain" description="Tyr recombinase" evidence="6">
    <location>
        <begin position="85"/>
        <end position="261"/>
    </location>
</feature>
<name>A0A0D0QEJ5_9RHOB</name>
<dbReference type="Pfam" id="PF00589">
    <property type="entry name" value="Phage_integrase"/>
    <property type="match status" value="1"/>
</dbReference>
<dbReference type="CDD" id="cd01189">
    <property type="entry name" value="INT_ICEBs1_C_like"/>
    <property type="match status" value="1"/>
</dbReference>
<sequence length="283" mass="30638">MAQAFLAYLDAGKPDRFLGPIADHFRDTPVRHVTGEVIRQAARKLYPGANPATWNRQVIKPAQAAINHAAELGLCPRISVKRFPETPEEKTPADLAWINDFASQATADRLPQLAALALFMFGTGARVGEACALTWADVDLSEATATIRMAKPTPWVRTAHLPPRVVAALANLPTNRNPADLVFGYAGRGSVTKVWNNVSARAKIAALTPHCCRHGFATTMLRAGFDVKTVAKRGGWKDAATVLRIYAHALEDATVTDRLFDTEPAHKSGAKSASTEKRKGNRA</sequence>
<feature type="compositionally biased region" description="Basic and acidic residues" evidence="5">
    <location>
        <begin position="274"/>
        <end position="283"/>
    </location>
</feature>
<keyword evidence="4" id="KW-0233">DNA recombination</keyword>
<keyword evidence="3" id="KW-0238">DNA-binding</keyword>
<accession>A0A0D0QEJ5</accession>
<dbReference type="InterPro" id="IPR013762">
    <property type="entry name" value="Integrase-like_cat_sf"/>
</dbReference>
<dbReference type="AlphaFoldDB" id="A0A0D0QEJ5"/>
<evidence type="ECO:0000256" key="1">
    <source>
        <dbReference type="ARBA" id="ARBA00008857"/>
    </source>
</evidence>
<keyword evidence="8" id="KW-1185">Reference proteome</keyword>
<gene>
    <name evidence="7" type="ORF">Wenmar_00636</name>
</gene>
<dbReference type="Proteomes" id="UP000035100">
    <property type="component" value="Unassembled WGS sequence"/>
</dbReference>
<dbReference type="PROSITE" id="PS51898">
    <property type="entry name" value="TYR_RECOMBINASE"/>
    <property type="match status" value="1"/>
</dbReference>
<dbReference type="InterPro" id="IPR011010">
    <property type="entry name" value="DNA_brk_join_enz"/>
</dbReference>
<comment type="similarity">
    <text evidence="1">Belongs to the 'phage' integrase family.</text>
</comment>
<dbReference type="GO" id="GO:0006310">
    <property type="term" value="P:DNA recombination"/>
    <property type="evidence" value="ECO:0007669"/>
    <property type="project" value="UniProtKB-KW"/>
</dbReference>
<proteinExistence type="inferred from homology"/>
<evidence type="ECO:0000256" key="5">
    <source>
        <dbReference type="SAM" id="MobiDB-lite"/>
    </source>
</evidence>
<dbReference type="STRING" id="1123501.Wenmar_00636"/>
<keyword evidence="2" id="KW-0229">DNA integration</keyword>
<feature type="region of interest" description="Disordered" evidence="5">
    <location>
        <begin position="261"/>
        <end position="283"/>
    </location>
</feature>
<organism evidence="7 8">
    <name type="scientific">Wenxinia marina DSM 24838</name>
    <dbReference type="NCBI Taxonomy" id="1123501"/>
    <lineage>
        <taxon>Bacteria</taxon>
        <taxon>Pseudomonadati</taxon>
        <taxon>Pseudomonadota</taxon>
        <taxon>Alphaproteobacteria</taxon>
        <taxon>Rhodobacterales</taxon>
        <taxon>Roseobacteraceae</taxon>
        <taxon>Wenxinia</taxon>
    </lineage>
</organism>
<dbReference type="PANTHER" id="PTHR30349">
    <property type="entry name" value="PHAGE INTEGRASE-RELATED"/>
    <property type="match status" value="1"/>
</dbReference>
<evidence type="ECO:0000259" key="6">
    <source>
        <dbReference type="PROSITE" id="PS51898"/>
    </source>
</evidence>
<comment type="caution">
    <text evidence="7">The sequence shown here is derived from an EMBL/GenBank/DDBJ whole genome shotgun (WGS) entry which is preliminary data.</text>
</comment>
<dbReference type="GO" id="GO:0015074">
    <property type="term" value="P:DNA integration"/>
    <property type="evidence" value="ECO:0007669"/>
    <property type="project" value="UniProtKB-KW"/>
</dbReference>
<protein>
    <submittedName>
        <fullName evidence="7">Site-specific recombinase XerD</fullName>
    </submittedName>
</protein>
<evidence type="ECO:0000313" key="8">
    <source>
        <dbReference type="Proteomes" id="UP000035100"/>
    </source>
</evidence>
<dbReference type="EMBL" id="AONG01000004">
    <property type="protein sequence ID" value="KIQ70752.1"/>
    <property type="molecule type" value="Genomic_DNA"/>
</dbReference>
<dbReference type="InterPro" id="IPR050090">
    <property type="entry name" value="Tyrosine_recombinase_XerCD"/>
</dbReference>
<dbReference type="PATRIC" id="fig|1123501.6.peg.700"/>
<dbReference type="SUPFAM" id="SSF56349">
    <property type="entry name" value="DNA breaking-rejoining enzymes"/>
    <property type="match status" value="1"/>
</dbReference>